<gene>
    <name evidence="8" type="ORF">LSAA_864</name>
</gene>
<evidence type="ECO:0000256" key="3">
    <source>
        <dbReference type="ARBA" id="ARBA00022553"/>
    </source>
</evidence>
<feature type="compositionally biased region" description="Polar residues" evidence="7">
    <location>
        <begin position="343"/>
        <end position="371"/>
    </location>
</feature>
<dbReference type="GO" id="GO:0031175">
    <property type="term" value="P:neuron projection development"/>
    <property type="evidence" value="ECO:0007669"/>
    <property type="project" value="TreeGrafter"/>
</dbReference>
<feature type="compositionally biased region" description="Basic and acidic residues" evidence="7">
    <location>
        <begin position="187"/>
        <end position="198"/>
    </location>
</feature>
<evidence type="ECO:0000256" key="6">
    <source>
        <dbReference type="RuleBase" id="RU000686"/>
    </source>
</evidence>
<keyword evidence="3" id="KW-0597">Phosphoprotein</keyword>
<protein>
    <recommendedName>
        <fullName evidence="6">Microtubule-associated protein</fullName>
    </recommendedName>
</protein>
<dbReference type="GO" id="GO:0005874">
    <property type="term" value="C:microtubule"/>
    <property type="evidence" value="ECO:0007669"/>
    <property type="project" value="UniProtKB-KW"/>
</dbReference>
<evidence type="ECO:0000256" key="5">
    <source>
        <dbReference type="ARBA" id="ARBA00023212"/>
    </source>
</evidence>
<feature type="region of interest" description="Disordered" evidence="7">
    <location>
        <begin position="579"/>
        <end position="621"/>
    </location>
</feature>
<reference evidence="8" key="1">
    <citation type="submission" date="2021-02" db="EMBL/GenBank/DDBJ databases">
        <authorList>
            <person name="Bekaert M."/>
        </authorList>
    </citation>
    <scope>NUCLEOTIDE SEQUENCE</scope>
    <source>
        <strain evidence="8">IoA-00</strain>
    </source>
</reference>
<dbReference type="PROSITE" id="PS00229">
    <property type="entry name" value="TAU_MAP_1"/>
    <property type="match status" value="2"/>
</dbReference>
<evidence type="ECO:0000313" key="8">
    <source>
        <dbReference type="EMBL" id="CAF2755645.1"/>
    </source>
</evidence>
<keyword evidence="6" id="KW-0493">Microtubule</keyword>
<dbReference type="Pfam" id="PF00418">
    <property type="entry name" value="Tubulin-binding"/>
    <property type="match status" value="4"/>
</dbReference>
<proteinExistence type="predicted"/>
<dbReference type="InterPro" id="IPR001084">
    <property type="entry name" value="MAP_tubulin-bd_rpt"/>
</dbReference>
<evidence type="ECO:0000256" key="1">
    <source>
        <dbReference type="ARBA" id="ARBA00004245"/>
    </source>
</evidence>
<evidence type="ECO:0000256" key="7">
    <source>
        <dbReference type="SAM" id="MobiDB-lite"/>
    </source>
</evidence>
<evidence type="ECO:0000256" key="4">
    <source>
        <dbReference type="ARBA" id="ARBA00022737"/>
    </source>
</evidence>
<dbReference type="EMBL" id="HG994580">
    <property type="protein sequence ID" value="CAF2755645.1"/>
    <property type="molecule type" value="Genomic_DNA"/>
</dbReference>
<keyword evidence="5 6" id="KW-0206">Cytoskeleton</keyword>
<dbReference type="PANTHER" id="PTHR11501">
    <property type="entry name" value="MICROTUBULE-ASSOCIATED PROTEIN"/>
    <property type="match status" value="1"/>
</dbReference>
<evidence type="ECO:0000256" key="2">
    <source>
        <dbReference type="ARBA" id="ARBA00022490"/>
    </source>
</evidence>
<dbReference type="OrthoDB" id="9378527at2759"/>
<sequence length="676" mass="74596">MHPPLFLRNDSNISKASSRVDSAQESHTNVENSSSRTQSPQGDSKHSSRPPSSQGGSKHSSRPPSSQGGLKHSSRPPSSQGGSKHSSRPTSNTSLAEYHRPDSVISKQSLKDTTSNGSRPMSSKSNVSIQSKHSTKSSNSVIGEVDADENDLVDESNDVNEELIDQQAEGAPHSDMETNDNDPEINTDIHEGEEKQAEEVEEPLIEESKAIELGSEKDDKEEEDDDDIGSVHSEKVSGDATTGVTDTGPQSTTQEQDDEMALVNTNEKEGEEFPSPEEERNEMEETEVENLERDNLDLEEDEEEHEIIPSLEHSLSIPDEDKAEYTVSAPESRRNHWLKNLIQGDNDSGVDESTQNSGISSSPKKNLSGGANKSTFFSQWISFKKTSVPKPLSSFSFSQQQTPEPIKKVPMNKIKVGMTSSPNLKQIHSKIGSLEKAHHRPGGGNFKVESRKLDWNSSSKTNAYNKGYVPSGGEKKIEVQKLEWKAQSRIRSLDNAAHRPGGGSKKIQVHKVEWNANSKVGSNDNVKHRPGGGNVKIINQKLDINVKQGKVGSLENVKHKPGGGEKKVFNDVEYLKQMSEHSNMSSRVHSNTNSRRRESISSNRSSEDSGPTRQMTNSSVYVLPEKKPLYKPHSYQSQVARKMSPMSKKSHFSFVQSSLKTIIGSLMWKEITFLQA</sequence>
<feature type="compositionally biased region" description="Polar residues" evidence="7">
    <location>
        <begin position="105"/>
        <end position="141"/>
    </location>
</feature>
<dbReference type="AlphaFoldDB" id="A0A7R8CBE1"/>
<feature type="compositionally biased region" description="Acidic residues" evidence="7">
    <location>
        <begin position="219"/>
        <end position="228"/>
    </location>
</feature>
<organism evidence="8 9">
    <name type="scientific">Lepeophtheirus salmonis</name>
    <name type="common">Salmon louse</name>
    <name type="synonym">Caligus salmonis</name>
    <dbReference type="NCBI Taxonomy" id="72036"/>
    <lineage>
        <taxon>Eukaryota</taxon>
        <taxon>Metazoa</taxon>
        <taxon>Ecdysozoa</taxon>
        <taxon>Arthropoda</taxon>
        <taxon>Crustacea</taxon>
        <taxon>Multicrustacea</taxon>
        <taxon>Hexanauplia</taxon>
        <taxon>Copepoda</taxon>
        <taxon>Siphonostomatoida</taxon>
        <taxon>Caligidae</taxon>
        <taxon>Lepeophtheirus</taxon>
    </lineage>
</organism>
<keyword evidence="9" id="KW-1185">Reference proteome</keyword>
<feature type="compositionally biased region" description="Basic and acidic residues" evidence="7">
    <location>
        <begin position="206"/>
        <end position="218"/>
    </location>
</feature>
<name>A0A7R8CBE1_LEPSM</name>
<accession>A0A7R8CBE1</accession>
<comment type="subcellular location">
    <subcellularLocation>
        <location evidence="1 6">Cytoplasm</location>
        <location evidence="1 6">Cytoskeleton</location>
    </subcellularLocation>
</comment>
<feature type="compositionally biased region" description="Polar residues" evidence="7">
    <location>
        <begin position="75"/>
        <end position="95"/>
    </location>
</feature>
<dbReference type="PROSITE" id="PS51491">
    <property type="entry name" value="TAU_MAP_2"/>
    <property type="match status" value="3"/>
</dbReference>
<dbReference type="Proteomes" id="UP000675881">
    <property type="component" value="Chromosome 1"/>
</dbReference>
<feature type="compositionally biased region" description="Polar residues" evidence="7">
    <location>
        <begin position="611"/>
        <end position="620"/>
    </location>
</feature>
<feature type="compositionally biased region" description="Polar residues" evidence="7">
    <location>
        <begin position="9"/>
        <end position="42"/>
    </location>
</feature>
<dbReference type="GO" id="GO:0000226">
    <property type="term" value="P:microtubule cytoskeleton organization"/>
    <property type="evidence" value="ECO:0007669"/>
    <property type="project" value="TreeGrafter"/>
</dbReference>
<feature type="compositionally biased region" description="Polar residues" evidence="7">
    <location>
        <begin position="580"/>
        <end position="589"/>
    </location>
</feature>
<dbReference type="PANTHER" id="PTHR11501:SF18">
    <property type="entry name" value="MICROTUBULE-ASSOCIATED PROTEIN"/>
    <property type="match status" value="1"/>
</dbReference>
<keyword evidence="4" id="KW-0677">Repeat</keyword>
<dbReference type="InterPro" id="IPR027324">
    <property type="entry name" value="MAP2/MAP4/Tau"/>
</dbReference>
<feature type="compositionally biased region" description="Polar residues" evidence="7">
    <location>
        <begin position="239"/>
        <end position="254"/>
    </location>
</feature>
<feature type="compositionally biased region" description="Polar residues" evidence="7">
    <location>
        <begin position="49"/>
        <end position="68"/>
    </location>
</feature>
<feature type="compositionally biased region" description="Acidic residues" evidence="7">
    <location>
        <begin position="269"/>
        <end position="289"/>
    </location>
</feature>
<keyword evidence="2 6" id="KW-0963">Cytoplasm</keyword>
<feature type="compositionally biased region" description="Acidic residues" evidence="7">
    <location>
        <begin position="145"/>
        <end position="164"/>
    </location>
</feature>
<feature type="region of interest" description="Disordered" evidence="7">
    <location>
        <begin position="1"/>
        <end position="371"/>
    </location>
</feature>
<evidence type="ECO:0000313" key="9">
    <source>
        <dbReference type="Proteomes" id="UP000675881"/>
    </source>
</evidence>
<dbReference type="GO" id="GO:0043005">
    <property type="term" value="C:neuron projection"/>
    <property type="evidence" value="ECO:0007669"/>
    <property type="project" value="TreeGrafter"/>
</dbReference>
<dbReference type="GO" id="GO:0008017">
    <property type="term" value="F:microtubule binding"/>
    <property type="evidence" value="ECO:0007669"/>
    <property type="project" value="InterPro"/>
</dbReference>